<dbReference type="GO" id="GO:0005261">
    <property type="term" value="F:monoatomic cation channel activity"/>
    <property type="evidence" value="ECO:0007669"/>
    <property type="project" value="TreeGrafter"/>
</dbReference>
<evidence type="ECO:0000256" key="3">
    <source>
        <dbReference type="ARBA" id="ARBA00022989"/>
    </source>
</evidence>
<evidence type="ECO:0000256" key="1">
    <source>
        <dbReference type="ARBA" id="ARBA00004141"/>
    </source>
</evidence>
<feature type="domain" description="TRPM-like" evidence="7">
    <location>
        <begin position="4"/>
        <end position="271"/>
    </location>
</feature>
<evidence type="ECO:0000256" key="6">
    <source>
        <dbReference type="SAM" id="Phobius"/>
    </source>
</evidence>
<name>A0A1Y3EXF2_9BILA</name>
<feature type="region of interest" description="Disordered" evidence="5">
    <location>
        <begin position="122"/>
        <end position="145"/>
    </location>
</feature>
<dbReference type="Pfam" id="PF25508">
    <property type="entry name" value="TRPM2"/>
    <property type="match status" value="1"/>
</dbReference>
<keyword evidence="2 6" id="KW-0812">Transmembrane</keyword>
<dbReference type="InterPro" id="IPR050927">
    <property type="entry name" value="TRPM"/>
</dbReference>
<organism evidence="8 9">
    <name type="scientific">Trichinella nativa</name>
    <dbReference type="NCBI Taxonomy" id="6335"/>
    <lineage>
        <taxon>Eukaryota</taxon>
        <taxon>Metazoa</taxon>
        <taxon>Ecdysozoa</taxon>
        <taxon>Nematoda</taxon>
        <taxon>Enoplea</taxon>
        <taxon>Dorylaimia</taxon>
        <taxon>Trichinellida</taxon>
        <taxon>Trichinellidae</taxon>
        <taxon>Trichinella</taxon>
    </lineage>
</organism>
<evidence type="ECO:0000256" key="2">
    <source>
        <dbReference type="ARBA" id="ARBA00022692"/>
    </source>
</evidence>
<accession>A0A1Y3EXF2</accession>
<evidence type="ECO:0000313" key="9">
    <source>
        <dbReference type="Proteomes" id="UP000243006"/>
    </source>
</evidence>
<comment type="caution">
    <text evidence="8">The sequence shown here is derived from an EMBL/GenBank/DDBJ whole genome shotgun (WGS) entry which is preliminary data.</text>
</comment>
<dbReference type="EMBL" id="LVZM01000852">
    <property type="protein sequence ID" value="OUC49470.1"/>
    <property type="molecule type" value="Genomic_DNA"/>
</dbReference>
<reference evidence="8 9" key="1">
    <citation type="submission" date="2015-04" db="EMBL/GenBank/DDBJ databases">
        <title>Draft genome of the roundworm Trichinella nativa.</title>
        <authorList>
            <person name="Mitreva M."/>
        </authorList>
    </citation>
    <scope>NUCLEOTIDE SEQUENCE [LARGE SCALE GENOMIC DNA]</scope>
    <source>
        <strain evidence="8 9">ISS45</strain>
    </source>
</reference>
<dbReference type="PANTHER" id="PTHR13800:SF1">
    <property type="entry name" value="TRANSIENT RECEPTOR POTENTIAL CATION CHANNEL TRPM"/>
    <property type="match status" value="1"/>
</dbReference>
<gene>
    <name evidence="8" type="ORF">D917_05359</name>
</gene>
<comment type="subcellular location">
    <subcellularLocation>
        <location evidence="1">Membrane</location>
        <topology evidence="1">Multi-pass membrane protein</topology>
    </subcellularLocation>
</comment>
<dbReference type="GO" id="GO:0030001">
    <property type="term" value="P:metal ion transport"/>
    <property type="evidence" value="ECO:0007669"/>
    <property type="project" value="TreeGrafter"/>
</dbReference>
<feature type="transmembrane region" description="Helical" evidence="6">
    <location>
        <begin position="461"/>
        <end position="481"/>
    </location>
</feature>
<evidence type="ECO:0000259" key="7">
    <source>
        <dbReference type="Pfam" id="PF25508"/>
    </source>
</evidence>
<keyword evidence="4 6" id="KW-0472">Membrane</keyword>
<protein>
    <recommendedName>
        <fullName evidence="7">TRPM-like domain-containing protein</fullName>
    </recommendedName>
</protein>
<evidence type="ECO:0000256" key="4">
    <source>
        <dbReference type="ARBA" id="ARBA00023136"/>
    </source>
</evidence>
<dbReference type="SUPFAM" id="SSF48403">
    <property type="entry name" value="Ankyrin repeat"/>
    <property type="match status" value="1"/>
</dbReference>
<keyword evidence="3 6" id="KW-1133">Transmembrane helix</keyword>
<dbReference type="Proteomes" id="UP000243006">
    <property type="component" value="Unassembled WGS sequence"/>
</dbReference>
<proteinExistence type="predicted"/>
<evidence type="ECO:0000313" key="8">
    <source>
        <dbReference type="EMBL" id="OUC49470.1"/>
    </source>
</evidence>
<feature type="non-terminal residue" evidence="8">
    <location>
        <position position="507"/>
    </location>
</feature>
<sequence>MLREILERGGDWEESALHSVMMQALMYDHTDFVKLLLQHGVAVDAFLTPDRLEELYNTDKGPPNTLAALMQDVAKEGDRCKYFRLPDIGLLIETLVGGGFRANYRRREFRLKYKQYVRGDWTHLPQHPSKDAPKPNGNDQKENSPVKVGSYFFQNPFHDLFIWAVLTNRLEMALSMWQNGDELLAKALIGHKLFKAMAKEAKDDALEMEICDSLRSNAEEFRKLSCELLDQCYRNDDFNTMQLLTYELKNWGKKNCISLAALANNKEFIAHPSCQLLLADLWLGGMRIRKNVNIKVLLGVLVPPLIFTIPFKTKEELLLQAQTAAEYQEHCDVGEMTSDSESSDSDSEDDACCAVVLGEETENNFEQQTENAPRSPMKRKRKVSHYIPSLHYPDMQSNGYFAKISPTNDPLEFLNDAASSMPNLSPRGTALYSLKLANLNRQNLSVSKKIREFYAAPITAFWSWTLGYLFFLALFTCIVLVKPTKQPSWAEYYILMFVVGFFTELIR</sequence>
<dbReference type="GO" id="GO:0005886">
    <property type="term" value="C:plasma membrane"/>
    <property type="evidence" value="ECO:0007669"/>
    <property type="project" value="TreeGrafter"/>
</dbReference>
<evidence type="ECO:0000256" key="5">
    <source>
        <dbReference type="SAM" id="MobiDB-lite"/>
    </source>
</evidence>
<feature type="transmembrane region" description="Helical" evidence="6">
    <location>
        <begin position="488"/>
        <end position="506"/>
    </location>
</feature>
<dbReference type="AlphaFoldDB" id="A0A1Y3EXF2"/>
<dbReference type="InterPro" id="IPR036770">
    <property type="entry name" value="Ankyrin_rpt-contain_sf"/>
</dbReference>
<feature type="compositionally biased region" description="Basic and acidic residues" evidence="5">
    <location>
        <begin position="128"/>
        <end position="144"/>
    </location>
</feature>
<dbReference type="PANTHER" id="PTHR13800">
    <property type="entry name" value="TRANSIENT RECEPTOR POTENTIAL CATION CHANNEL, SUBFAMILY M, MEMBER 6"/>
    <property type="match status" value="1"/>
</dbReference>
<dbReference type="InterPro" id="IPR057366">
    <property type="entry name" value="TRPM-like"/>
</dbReference>